<evidence type="ECO:0000256" key="1">
    <source>
        <dbReference type="SAM" id="MobiDB-lite"/>
    </source>
</evidence>
<name>A0A1X9MGF8_9BACI</name>
<evidence type="ECO:0000313" key="3">
    <source>
        <dbReference type="Proteomes" id="UP000193006"/>
    </source>
</evidence>
<proteinExistence type="predicted"/>
<dbReference type="EMBL" id="CP020814">
    <property type="protein sequence ID" value="ARK32506.1"/>
    <property type="molecule type" value="Genomic_DNA"/>
</dbReference>
<dbReference type="KEGG" id="bkw:BkAM31D_23025"/>
<accession>A0A1X9MGF8</accession>
<reference evidence="2 3" key="1">
    <citation type="submission" date="2017-04" db="EMBL/GenBank/DDBJ databases">
        <title>Bacillus krulwichiae AM31D Genome sequencing and assembly.</title>
        <authorList>
            <person name="Krulwich T.A."/>
            <person name="Anastor L."/>
            <person name="Ehrlich R."/>
            <person name="Ehrlich G.D."/>
            <person name="Janto B."/>
        </authorList>
    </citation>
    <scope>NUCLEOTIDE SEQUENCE [LARGE SCALE GENOMIC DNA]</scope>
    <source>
        <strain evidence="2 3">AM31D</strain>
    </source>
</reference>
<organism evidence="2 3">
    <name type="scientific">Halalkalibacter krulwichiae</name>
    <dbReference type="NCBI Taxonomy" id="199441"/>
    <lineage>
        <taxon>Bacteria</taxon>
        <taxon>Bacillati</taxon>
        <taxon>Bacillota</taxon>
        <taxon>Bacilli</taxon>
        <taxon>Bacillales</taxon>
        <taxon>Bacillaceae</taxon>
        <taxon>Halalkalibacter</taxon>
    </lineage>
</organism>
<protein>
    <submittedName>
        <fullName evidence="2">Uncharacterized protein</fullName>
    </submittedName>
</protein>
<sequence length="31" mass="3557">MREKEEGEVQERRSKGQKGRKRGGRSPIEAS</sequence>
<feature type="compositionally biased region" description="Basic residues" evidence="1">
    <location>
        <begin position="15"/>
        <end position="24"/>
    </location>
</feature>
<gene>
    <name evidence="2" type="ORF">BkAM31D_23025</name>
</gene>
<evidence type="ECO:0000313" key="2">
    <source>
        <dbReference type="EMBL" id="ARK32506.1"/>
    </source>
</evidence>
<dbReference type="Proteomes" id="UP000193006">
    <property type="component" value="Chromosome"/>
</dbReference>
<dbReference type="AlphaFoldDB" id="A0A1X9MGF8"/>
<dbReference type="STRING" id="199441.BkAM31D_23025"/>
<feature type="compositionally biased region" description="Basic and acidic residues" evidence="1">
    <location>
        <begin position="1"/>
        <end position="14"/>
    </location>
</feature>
<feature type="region of interest" description="Disordered" evidence="1">
    <location>
        <begin position="1"/>
        <end position="31"/>
    </location>
</feature>
<keyword evidence="3" id="KW-1185">Reference proteome</keyword>